<feature type="transmembrane region" description="Helical" evidence="1">
    <location>
        <begin position="45"/>
        <end position="64"/>
    </location>
</feature>
<gene>
    <name evidence="2" type="ORF">PAECIP111893_01831</name>
</gene>
<comment type="caution">
    <text evidence="2">The sequence shown here is derived from an EMBL/GenBank/DDBJ whole genome shotgun (WGS) entry which is preliminary data.</text>
</comment>
<dbReference type="RefSeq" id="WP_236340175.1">
    <property type="nucleotide sequence ID" value="NZ_CAKMMF010000008.1"/>
</dbReference>
<keyword evidence="1" id="KW-0812">Transmembrane</keyword>
<organism evidence="2 3">
    <name type="scientific">Paenibacillus plantiphilus</name>
    <dbReference type="NCBI Taxonomy" id="2905650"/>
    <lineage>
        <taxon>Bacteria</taxon>
        <taxon>Bacillati</taxon>
        <taxon>Bacillota</taxon>
        <taxon>Bacilli</taxon>
        <taxon>Bacillales</taxon>
        <taxon>Paenibacillaceae</taxon>
        <taxon>Paenibacillus</taxon>
    </lineage>
</organism>
<protein>
    <submittedName>
        <fullName evidence="2">Uncharacterized protein</fullName>
    </submittedName>
</protein>
<keyword evidence="1" id="KW-0472">Membrane</keyword>
<proteinExistence type="predicted"/>
<keyword evidence="1" id="KW-1133">Transmembrane helix</keyword>
<evidence type="ECO:0000256" key="1">
    <source>
        <dbReference type="SAM" id="Phobius"/>
    </source>
</evidence>
<dbReference type="Proteomes" id="UP000838686">
    <property type="component" value="Unassembled WGS sequence"/>
</dbReference>
<reference evidence="2" key="1">
    <citation type="submission" date="2022-01" db="EMBL/GenBank/DDBJ databases">
        <authorList>
            <person name="Criscuolo A."/>
        </authorList>
    </citation>
    <scope>NUCLEOTIDE SEQUENCE</scope>
    <source>
        <strain evidence="2">CIP111893</strain>
    </source>
</reference>
<accession>A0ABN8G8C4</accession>
<evidence type="ECO:0000313" key="3">
    <source>
        <dbReference type="Proteomes" id="UP000838686"/>
    </source>
</evidence>
<feature type="transmembrane region" description="Helical" evidence="1">
    <location>
        <begin position="71"/>
        <end position="93"/>
    </location>
</feature>
<sequence>MEKTSPYKKLKVIYLLLFALLLFIDAALILMSNNNYYIIPLESGGYFYLSVVNITFIFLLIFLLRIPRQLIFMGAVILIAPLMFAVGAAYFYFELAQSDYEFMDSPNKQETLIVKSRVASLRGDHMYSFYKRVDSLGLLMRRIEGQDFKIMTSYDEELAPNEIGEPIWLNESTVKFNTKDGEKIVELQ</sequence>
<name>A0ABN8G8C4_9BACL</name>
<keyword evidence="3" id="KW-1185">Reference proteome</keyword>
<dbReference type="EMBL" id="CAKMMF010000008">
    <property type="protein sequence ID" value="CAH1202556.1"/>
    <property type="molecule type" value="Genomic_DNA"/>
</dbReference>
<evidence type="ECO:0000313" key="2">
    <source>
        <dbReference type="EMBL" id="CAH1202556.1"/>
    </source>
</evidence>
<feature type="transmembrane region" description="Helical" evidence="1">
    <location>
        <begin position="12"/>
        <end position="33"/>
    </location>
</feature>